<feature type="domain" description="Endoribonuclease YicC-like N-terminal" evidence="6">
    <location>
        <begin position="2"/>
        <end position="154"/>
    </location>
</feature>
<evidence type="ECO:0000313" key="8">
    <source>
        <dbReference type="EMBL" id="CUT17274.1"/>
    </source>
</evidence>
<dbReference type="Proteomes" id="UP000198651">
    <property type="component" value="Chromosome I"/>
</dbReference>
<evidence type="ECO:0008006" key="10">
    <source>
        <dbReference type="Google" id="ProtNLM"/>
    </source>
</evidence>
<comment type="cofactor">
    <cofactor evidence="1">
        <name>a divalent metal cation</name>
        <dbReference type="ChEBI" id="CHEBI:60240"/>
    </cofactor>
</comment>
<reference evidence="9" key="1">
    <citation type="submission" date="2015-11" db="EMBL/GenBank/DDBJ databases">
        <authorList>
            <person name="Seth-Smith H.M.B."/>
        </authorList>
    </citation>
    <scope>NUCLEOTIDE SEQUENCE [LARGE SCALE GENOMIC DNA]</scope>
    <source>
        <strain evidence="9">2013Ark11</strain>
    </source>
</reference>
<sequence length="294" mass="33733">MIKSMTGYGNATINNNHLTIELALKSVNSRALDLSFKLSEELQPFEIDLRTLIKKNFHRGKIEIRASCVWNACHPAPYKSDNASSDYWVEIQTKYDRIKSFVPDVQRPSVEWVIREWHSQQKTNSQNQCAIISAFEESIRTLDSSRKEEGKSIASCLIELCRELSCKIQELSSLLTLELENAHRKLQEHWTNLNQALDTDLVKTDQENRIISNWLAKFDVDEEISRLSSHIQTLTNVIQTSDEPTGKRIEFFVQEMGREANTLLSKSLTGHTANLAIDIKVIIEKMKEQAQNVE</sequence>
<dbReference type="InterPro" id="IPR013551">
    <property type="entry name" value="YicC-like_C"/>
</dbReference>
<dbReference type="PANTHER" id="PTHR30636:SF3">
    <property type="entry name" value="UPF0701 PROTEIN YICC"/>
    <property type="match status" value="1"/>
</dbReference>
<dbReference type="PANTHER" id="PTHR30636">
    <property type="entry name" value="UPF0701 PROTEIN YICC"/>
    <property type="match status" value="1"/>
</dbReference>
<dbReference type="Pfam" id="PF03755">
    <property type="entry name" value="YicC-like_N"/>
    <property type="match status" value="1"/>
</dbReference>
<dbReference type="GO" id="GO:0016787">
    <property type="term" value="F:hydrolase activity"/>
    <property type="evidence" value="ECO:0007669"/>
    <property type="project" value="UniProtKB-KW"/>
</dbReference>
<evidence type="ECO:0000259" key="7">
    <source>
        <dbReference type="Pfam" id="PF08340"/>
    </source>
</evidence>
<name>A0A0S4M3G4_9BURK</name>
<evidence type="ECO:0000256" key="1">
    <source>
        <dbReference type="ARBA" id="ARBA00001968"/>
    </source>
</evidence>
<dbReference type="RefSeq" id="WP_092342104.1">
    <property type="nucleotide sequence ID" value="NZ_FLSL01000086.1"/>
</dbReference>
<evidence type="ECO:0000256" key="3">
    <source>
        <dbReference type="ARBA" id="ARBA00022759"/>
    </source>
</evidence>
<evidence type="ECO:0000259" key="6">
    <source>
        <dbReference type="Pfam" id="PF03755"/>
    </source>
</evidence>
<feature type="domain" description="Endoribonuclease YicC-like C-terminal" evidence="7">
    <location>
        <begin position="180"/>
        <end position="294"/>
    </location>
</feature>
<organism evidence="8 9">
    <name type="scientific">Candidatus Ichthyocystis hellenicum</name>
    <dbReference type="NCBI Taxonomy" id="1561003"/>
    <lineage>
        <taxon>Bacteria</taxon>
        <taxon>Pseudomonadati</taxon>
        <taxon>Pseudomonadota</taxon>
        <taxon>Betaproteobacteria</taxon>
        <taxon>Burkholderiales</taxon>
        <taxon>Candidatus Ichthyocystis</taxon>
    </lineage>
</organism>
<keyword evidence="9" id="KW-1185">Reference proteome</keyword>
<dbReference type="InterPro" id="IPR005229">
    <property type="entry name" value="YicC/YloC-like"/>
</dbReference>
<gene>
    <name evidence="8" type="ORF">Ark11_0425</name>
</gene>
<dbReference type="GO" id="GO:0004521">
    <property type="term" value="F:RNA endonuclease activity"/>
    <property type="evidence" value="ECO:0007669"/>
    <property type="project" value="InterPro"/>
</dbReference>
<keyword evidence="3" id="KW-0255">Endonuclease</keyword>
<accession>A0A0S4M3G4</accession>
<dbReference type="AlphaFoldDB" id="A0A0S4M3G4"/>
<dbReference type="OrthoDB" id="9771229at2"/>
<evidence type="ECO:0000256" key="5">
    <source>
        <dbReference type="ARBA" id="ARBA00035648"/>
    </source>
</evidence>
<dbReference type="EMBL" id="LN906597">
    <property type="protein sequence ID" value="CUT17274.1"/>
    <property type="molecule type" value="Genomic_DNA"/>
</dbReference>
<proteinExistence type="inferred from homology"/>
<keyword evidence="4" id="KW-0378">Hydrolase</keyword>
<evidence type="ECO:0000256" key="4">
    <source>
        <dbReference type="ARBA" id="ARBA00022801"/>
    </source>
</evidence>
<evidence type="ECO:0000313" key="9">
    <source>
        <dbReference type="Proteomes" id="UP000198651"/>
    </source>
</evidence>
<dbReference type="Pfam" id="PF08340">
    <property type="entry name" value="YicC-like_C"/>
    <property type="match status" value="1"/>
</dbReference>
<keyword evidence="2" id="KW-0540">Nuclease</keyword>
<dbReference type="STRING" id="1561003.Ark11_0425"/>
<comment type="similarity">
    <text evidence="5">Belongs to the YicC/YloC family.</text>
</comment>
<protein>
    <recommendedName>
        <fullName evidence="10">YicC family protein</fullName>
    </recommendedName>
</protein>
<dbReference type="InterPro" id="IPR013527">
    <property type="entry name" value="YicC-like_N"/>
</dbReference>
<evidence type="ECO:0000256" key="2">
    <source>
        <dbReference type="ARBA" id="ARBA00022722"/>
    </source>
</evidence>